<dbReference type="STRING" id="28181.BEN30_05540"/>
<dbReference type="GO" id="GO:0030428">
    <property type="term" value="C:cell septum"/>
    <property type="evidence" value="ECO:0007669"/>
    <property type="project" value="TreeGrafter"/>
</dbReference>
<dbReference type="PANTHER" id="PTHR34981:SF1">
    <property type="entry name" value="CELL DIVISION PROTEIN ZAPA"/>
    <property type="match status" value="1"/>
</dbReference>
<evidence type="ECO:0000256" key="6">
    <source>
        <dbReference type="ARBA" id="ARBA00023306"/>
    </source>
</evidence>
<dbReference type="GO" id="GO:0005829">
    <property type="term" value="C:cytosol"/>
    <property type="evidence" value="ECO:0007669"/>
    <property type="project" value="TreeGrafter"/>
</dbReference>
<dbReference type="InterPro" id="IPR042233">
    <property type="entry name" value="Cell_div_ZapA_N"/>
</dbReference>
<dbReference type="Proteomes" id="UP000095347">
    <property type="component" value="Unassembled WGS sequence"/>
</dbReference>
<evidence type="ECO:0000256" key="1">
    <source>
        <dbReference type="ARBA" id="ARBA00004496"/>
    </source>
</evidence>
<evidence type="ECO:0000313" key="10">
    <source>
        <dbReference type="EMBL" id="OEJ68677.1"/>
    </source>
</evidence>
<evidence type="ECO:0000256" key="9">
    <source>
        <dbReference type="ARBA" id="ARBA00033158"/>
    </source>
</evidence>
<evidence type="ECO:0000256" key="8">
    <source>
        <dbReference type="ARBA" id="ARBA00026068"/>
    </source>
</evidence>
<comment type="function">
    <text evidence="7">Activator of cell division through the inhibition of FtsZ GTPase activity, therefore promoting FtsZ assembly into bundles of protofilaments necessary for the formation of the division Z ring. It is recruited early at mid-cell but it is not essential for cell division.</text>
</comment>
<keyword evidence="4" id="KW-0132">Cell division</keyword>
<dbReference type="OrthoDB" id="9797575at2"/>
<organism evidence="10 11">
    <name type="scientific">Magnetovibrio blakemorei</name>
    <dbReference type="NCBI Taxonomy" id="28181"/>
    <lineage>
        <taxon>Bacteria</taxon>
        <taxon>Pseudomonadati</taxon>
        <taxon>Pseudomonadota</taxon>
        <taxon>Alphaproteobacteria</taxon>
        <taxon>Rhodospirillales</taxon>
        <taxon>Magnetovibrionaceae</taxon>
        <taxon>Magnetovibrio</taxon>
    </lineage>
</organism>
<comment type="subcellular location">
    <subcellularLocation>
        <location evidence="1">Cytoplasm</location>
    </subcellularLocation>
</comment>
<dbReference type="RefSeq" id="WP_069957035.1">
    <property type="nucleotide sequence ID" value="NZ_MCGG01000011.1"/>
</dbReference>
<dbReference type="GO" id="GO:0000921">
    <property type="term" value="P:septin ring assembly"/>
    <property type="evidence" value="ECO:0007669"/>
    <property type="project" value="TreeGrafter"/>
</dbReference>
<comment type="caution">
    <text evidence="10">The sequence shown here is derived from an EMBL/GenBank/DDBJ whole genome shotgun (WGS) entry which is preliminary data.</text>
</comment>
<keyword evidence="3" id="KW-0963">Cytoplasm</keyword>
<dbReference type="InterPro" id="IPR007838">
    <property type="entry name" value="Cell_div_ZapA-like"/>
</dbReference>
<evidence type="ECO:0000256" key="4">
    <source>
        <dbReference type="ARBA" id="ARBA00022618"/>
    </source>
</evidence>
<evidence type="ECO:0000256" key="2">
    <source>
        <dbReference type="ARBA" id="ARBA00015195"/>
    </source>
</evidence>
<accession>A0A1E5QAE6</accession>
<protein>
    <recommendedName>
        <fullName evidence="2">Cell division protein ZapA</fullName>
    </recommendedName>
    <alternativeName>
        <fullName evidence="9">Z ring-associated protein ZapA</fullName>
    </alternativeName>
</protein>
<dbReference type="PANTHER" id="PTHR34981">
    <property type="entry name" value="CELL DIVISION PROTEIN ZAPA"/>
    <property type="match status" value="1"/>
</dbReference>
<dbReference type="GO" id="GO:0000917">
    <property type="term" value="P:division septum assembly"/>
    <property type="evidence" value="ECO:0007669"/>
    <property type="project" value="UniProtKB-KW"/>
</dbReference>
<keyword evidence="6" id="KW-0131">Cell cycle</keyword>
<dbReference type="GO" id="GO:0043093">
    <property type="term" value="P:FtsZ-dependent cytokinesis"/>
    <property type="evidence" value="ECO:0007669"/>
    <property type="project" value="TreeGrafter"/>
</dbReference>
<name>A0A1E5QAE6_9PROT</name>
<proteinExistence type="predicted"/>
<keyword evidence="5" id="KW-0717">Septation</keyword>
<reference evidence="11" key="1">
    <citation type="submission" date="2016-07" db="EMBL/GenBank/DDBJ databases">
        <authorList>
            <person name="Florea S."/>
            <person name="Webb J.S."/>
            <person name="Jaromczyk J."/>
            <person name="Schardl C.L."/>
        </authorList>
    </citation>
    <scope>NUCLEOTIDE SEQUENCE [LARGE SCALE GENOMIC DNA]</scope>
    <source>
        <strain evidence="11">MV-1</strain>
    </source>
</reference>
<dbReference type="InterPro" id="IPR036192">
    <property type="entry name" value="Cell_div_ZapA-like_sf"/>
</dbReference>
<dbReference type="AlphaFoldDB" id="A0A1E5QAE6"/>
<dbReference type="Gene3D" id="3.30.160.880">
    <property type="entry name" value="Cell division protein ZapA protomer, N-terminal domain"/>
    <property type="match status" value="1"/>
</dbReference>
<evidence type="ECO:0000313" key="11">
    <source>
        <dbReference type="Proteomes" id="UP000095347"/>
    </source>
</evidence>
<dbReference type="Pfam" id="PF05164">
    <property type="entry name" value="ZapA"/>
    <property type="match status" value="1"/>
</dbReference>
<gene>
    <name evidence="10" type="ORF">BEN30_05540</name>
</gene>
<evidence type="ECO:0000256" key="3">
    <source>
        <dbReference type="ARBA" id="ARBA00022490"/>
    </source>
</evidence>
<dbReference type="GO" id="GO:0032153">
    <property type="term" value="C:cell division site"/>
    <property type="evidence" value="ECO:0007669"/>
    <property type="project" value="TreeGrafter"/>
</dbReference>
<evidence type="ECO:0000256" key="5">
    <source>
        <dbReference type="ARBA" id="ARBA00023210"/>
    </source>
</evidence>
<sequence>MAKVSITINHQSYDIACEDGQEPHILTLAGVVDAKVGELVGAIGQAGEARLLAMAGLLVADDVAVAQSEIAALQSRLEAVAMQSTTPPQAAPPSLDEDRLANLLDALAARIETIAETVERA</sequence>
<keyword evidence="11" id="KW-1185">Reference proteome</keyword>
<evidence type="ECO:0000256" key="7">
    <source>
        <dbReference type="ARBA" id="ARBA00024910"/>
    </source>
</evidence>
<comment type="subunit">
    <text evidence="8">Homodimer. Interacts with FtsZ.</text>
</comment>
<dbReference type="EMBL" id="MCGG01000011">
    <property type="protein sequence ID" value="OEJ68677.1"/>
    <property type="molecule type" value="Genomic_DNA"/>
</dbReference>
<dbReference type="SUPFAM" id="SSF102829">
    <property type="entry name" value="Cell division protein ZapA-like"/>
    <property type="match status" value="1"/>
</dbReference>